<dbReference type="Pfam" id="PF00782">
    <property type="entry name" value="DSPc"/>
    <property type="match status" value="1"/>
</dbReference>
<dbReference type="InterPro" id="IPR000340">
    <property type="entry name" value="Dual-sp_phosphatase_cat-dom"/>
</dbReference>
<gene>
    <name evidence="7" type="ORF">LAZ67_20000341</name>
</gene>
<reference evidence="7 8" key="1">
    <citation type="submission" date="2022-01" db="EMBL/GenBank/DDBJ databases">
        <title>A chromosomal length assembly of Cordylochernes scorpioides.</title>
        <authorList>
            <person name="Zeh D."/>
            <person name="Zeh J."/>
        </authorList>
    </citation>
    <scope>NUCLEOTIDE SEQUENCE [LARGE SCALE GENOMIC DNA]</scope>
    <source>
        <strain evidence="7">IN4F17</strain>
        <tissue evidence="7">Whole Body</tissue>
    </source>
</reference>
<dbReference type="PANTHER" id="PTHR45948:SF2">
    <property type="entry name" value="DUAL SPECIFICITY PROTEIN PHOSPHATASE"/>
    <property type="match status" value="1"/>
</dbReference>
<comment type="catalytic activity">
    <reaction evidence="4">
        <text>O-phospho-L-seryl-[protein] + H2O = L-seryl-[protein] + phosphate</text>
        <dbReference type="Rhea" id="RHEA:20629"/>
        <dbReference type="Rhea" id="RHEA-COMP:9863"/>
        <dbReference type="Rhea" id="RHEA-COMP:11604"/>
        <dbReference type="ChEBI" id="CHEBI:15377"/>
        <dbReference type="ChEBI" id="CHEBI:29999"/>
        <dbReference type="ChEBI" id="CHEBI:43474"/>
        <dbReference type="ChEBI" id="CHEBI:83421"/>
        <dbReference type="EC" id="3.1.3.16"/>
    </reaction>
</comment>
<keyword evidence="8" id="KW-1185">Reference proteome</keyword>
<feature type="domain" description="Dual specificity phosphatase catalytic" evidence="6">
    <location>
        <begin position="8"/>
        <end position="58"/>
    </location>
</feature>
<comment type="catalytic activity">
    <reaction evidence="5">
        <text>O-phospho-L-threonyl-[protein] + H2O = L-threonyl-[protein] + phosphate</text>
        <dbReference type="Rhea" id="RHEA:47004"/>
        <dbReference type="Rhea" id="RHEA-COMP:11060"/>
        <dbReference type="Rhea" id="RHEA-COMP:11605"/>
        <dbReference type="ChEBI" id="CHEBI:15377"/>
        <dbReference type="ChEBI" id="CHEBI:30013"/>
        <dbReference type="ChEBI" id="CHEBI:43474"/>
        <dbReference type="ChEBI" id="CHEBI:61977"/>
        <dbReference type="EC" id="3.1.3.16"/>
    </reaction>
</comment>
<evidence type="ECO:0000256" key="5">
    <source>
        <dbReference type="ARBA" id="ARBA00048336"/>
    </source>
</evidence>
<dbReference type="SUPFAM" id="SSF52799">
    <property type="entry name" value="(Phosphotyrosine protein) phosphatases II"/>
    <property type="match status" value="1"/>
</dbReference>
<dbReference type="InterPro" id="IPR029021">
    <property type="entry name" value="Prot-tyrosine_phosphatase-like"/>
</dbReference>
<keyword evidence="3" id="KW-0904">Protein phosphatase</keyword>
<organism evidence="7 8">
    <name type="scientific">Cordylochernes scorpioides</name>
    <dbReference type="NCBI Taxonomy" id="51811"/>
    <lineage>
        <taxon>Eukaryota</taxon>
        <taxon>Metazoa</taxon>
        <taxon>Ecdysozoa</taxon>
        <taxon>Arthropoda</taxon>
        <taxon>Chelicerata</taxon>
        <taxon>Arachnida</taxon>
        <taxon>Pseudoscorpiones</taxon>
        <taxon>Cheliferoidea</taxon>
        <taxon>Chernetidae</taxon>
        <taxon>Cordylochernes</taxon>
    </lineage>
</organism>
<evidence type="ECO:0000256" key="1">
    <source>
        <dbReference type="ARBA" id="ARBA00008601"/>
    </source>
</evidence>
<evidence type="ECO:0000313" key="8">
    <source>
        <dbReference type="Proteomes" id="UP001235939"/>
    </source>
</evidence>
<dbReference type="PANTHER" id="PTHR45948">
    <property type="entry name" value="DUAL SPECIFICITY PROTEIN PHOSPHATASE DDB_G0269404-RELATED"/>
    <property type="match status" value="1"/>
</dbReference>
<protein>
    <submittedName>
        <fullName evidence="7">DUSP22</fullName>
    </submittedName>
</protein>
<keyword evidence="2" id="KW-0378">Hydrolase</keyword>
<proteinExistence type="inferred from homology"/>
<accession>A0ABY6LJ38</accession>
<evidence type="ECO:0000259" key="6">
    <source>
        <dbReference type="Pfam" id="PF00782"/>
    </source>
</evidence>
<evidence type="ECO:0000256" key="4">
    <source>
        <dbReference type="ARBA" id="ARBA00047761"/>
    </source>
</evidence>
<dbReference type="Gene3D" id="3.90.190.10">
    <property type="entry name" value="Protein tyrosine phosphatase superfamily"/>
    <property type="match status" value="1"/>
</dbReference>
<evidence type="ECO:0000256" key="3">
    <source>
        <dbReference type="ARBA" id="ARBA00022912"/>
    </source>
</evidence>
<comment type="similarity">
    <text evidence="1">Belongs to the protein-tyrosine phosphatase family. Non-receptor class dual specificity subfamily.</text>
</comment>
<dbReference type="Proteomes" id="UP001235939">
    <property type="component" value="Chromosome 20"/>
</dbReference>
<evidence type="ECO:0000256" key="2">
    <source>
        <dbReference type="ARBA" id="ARBA00022801"/>
    </source>
</evidence>
<name>A0ABY6LJ38_9ARAC</name>
<evidence type="ECO:0000313" key="7">
    <source>
        <dbReference type="EMBL" id="UYV81209.1"/>
    </source>
</evidence>
<sequence length="84" mass="9197">MQRLCDSLAGVSRSATLAAAYIMSIAEVNCREALRIVQVGRDVANPNVGFQRQLRDFEGRKLTEVDTSQFAKAGVVALSLTRVR</sequence>
<dbReference type="EMBL" id="CP092882">
    <property type="protein sequence ID" value="UYV81209.1"/>
    <property type="molecule type" value="Genomic_DNA"/>
</dbReference>